<dbReference type="OrthoDB" id="1194600at2759"/>
<proteinExistence type="predicted"/>
<name>A0A2P5E2J9_PARAD</name>
<protein>
    <submittedName>
        <fullName evidence="1">Uncharacterized protein</fullName>
    </submittedName>
</protein>
<sequence>MKYCFACIYDSETATKLILKIEQTLRRLYAFYNVSESAQNVGVEKGESSTPPAPKAQRTLENRKLLSQFLKQQQENFGIEKINDVDRYLADDIVNPMSSSFDILSRWK</sequence>
<evidence type="ECO:0000313" key="2">
    <source>
        <dbReference type="Proteomes" id="UP000237105"/>
    </source>
</evidence>
<dbReference type="EMBL" id="JXTB01000003">
    <property type="protein sequence ID" value="PON79764.1"/>
    <property type="molecule type" value="Genomic_DNA"/>
</dbReference>
<gene>
    <name evidence="1" type="ORF">PanWU01x14_009960</name>
</gene>
<dbReference type="Proteomes" id="UP000237105">
    <property type="component" value="Unassembled WGS sequence"/>
</dbReference>
<organism evidence="1 2">
    <name type="scientific">Parasponia andersonii</name>
    <name type="common">Sponia andersonii</name>
    <dbReference type="NCBI Taxonomy" id="3476"/>
    <lineage>
        <taxon>Eukaryota</taxon>
        <taxon>Viridiplantae</taxon>
        <taxon>Streptophyta</taxon>
        <taxon>Embryophyta</taxon>
        <taxon>Tracheophyta</taxon>
        <taxon>Spermatophyta</taxon>
        <taxon>Magnoliopsida</taxon>
        <taxon>eudicotyledons</taxon>
        <taxon>Gunneridae</taxon>
        <taxon>Pentapetalae</taxon>
        <taxon>rosids</taxon>
        <taxon>fabids</taxon>
        <taxon>Rosales</taxon>
        <taxon>Cannabaceae</taxon>
        <taxon>Parasponia</taxon>
    </lineage>
</organism>
<reference evidence="2" key="1">
    <citation type="submission" date="2016-06" db="EMBL/GenBank/DDBJ databases">
        <title>Parallel loss of symbiosis genes in relatives of nitrogen-fixing non-legume Parasponia.</title>
        <authorList>
            <person name="Van Velzen R."/>
            <person name="Holmer R."/>
            <person name="Bu F."/>
            <person name="Rutten L."/>
            <person name="Van Zeijl A."/>
            <person name="Liu W."/>
            <person name="Santuari L."/>
            <person name="Cao Q."/>
            <person name="Sharma T."/>
            <person name="Shen D."/>
            <person name="Roswanjaya Y."/>
            <person name="Wardhani T."/>
            <person name="Kalhor M.S."/>
            <person name="Jansen J."/>
            <person name="Van den Hoogen J."/>
            <person name="Gungor B."/>
            <person name="Hartog M."/>
            <person name="Hontelez J."/>
            <person name="Verver J."/>
            <person name="Yang W.-C."/>
            <person name="Schijlen E."/>
            <person name="Repin R."/>
            <person name="Schilthuizen M."/>
            <person name="Schranz E."/>
            <person name="Heidstra R."/>
            <person name="Miyata K."/>
            <person name="Fedorova E."/>
            <person name="Kohlen W."/>
            <person name="Bisseling T."/>
            <person name="Smit S."/>
            <person name="Geurts R."/>
        </authorList>
    </citation>
    <scope>NUCLEOTIDE SEQUENCE [LARGE SCALE GENOMIC DNA]</scope>
    <source>
        <strain evidence="2">cv. WU1-14</strain>
    </source>
</reference>
<keyword evidence="2" id="KW-1185">Reference proteome</keyword>
<comment type="caution">
    <text evidence="1">The sequence shown here is derived from an EMBL/GenBank/DDBJ whole genome shotgun (WGS) entry which is preliminary data.</text>
</comment>
<evidence type="ECO:0000313" key="1">
    <source>
        <dbReference type="EMBL" id="PON79764.1"/>
    </source>
</evidence>
<dbReference type="AlphaFoldDB" id="A0A2P5E2J9"/>
<accession>A0A2P5E2J9</accession>